<evidence type="ECO:0000256" key="2">
    <source>
        <dbReference type="ARBA" id="ARBA00022679"/>
    </source>
</evidence>
<dbReference type="EC" id="2.7.1.-" evidence="6"/>
<dbReference type="Proteomes" id="UP001320420">
    <property type="component" value="Unassembled WGS sequence"/>
</dbReference>
<dbReference type="Gene3D" id="3.40.367.20">
    <property type="match status" value="1"/>
</dbReference>
<dbReference type="EMBL" id="JAKJXP020000030">
    <property type="protein sequence ID" value="KAK7753306.1"/>
    <property type="molecule type" value="Genomic_DNA"/>
</dbReference>
<dbReference type="PROSITE" id="PS51748">
    <property type="entry name" value="HEXOKINASE_2"/>
    <property type="match status" value="1"/>
</dbReference>
<evidence type="ECO:0000256" key="4">
    <source>
        <dbReference type="ARBA" id="ARBA00022777"/>
    </source>
</evidence>
<proteinExistence type="inferred from homology"/>
<accession>A0AAN9YQA3</accession>
<name>A0AAN9YQA3_9PEZI</name>
<evidence type="ECO:0000256" key="3">
    <source>
        <dbReference type="ARBA" id="ARBA00022741"/>
    </source>
</evidence>
<keyword evidence="10" id="KW-1185">Reference proteome</keyword>
<dbReference type="GO" id="GO:0004340">
    <property type="term" value="F:glucokinase activity"/>
    <property type="evidence" value="ECO:0007669"/>
    <property type="project" value="TreeGrafter"/>
</dbReference>
<dbReference type="InterPro" id="IPR022672">
    <property type="entry name" value="Hexokinase_N"/>
</dbReference>
<dbReference type="InterPro" id="IPR043129">
    <property type="entry name" value="ATPase_NBD"/>
</dbReference>
<dbReference type="GO" id="GO:0008865">
    <property type="term" value="F:fructokinase activity"/>
    <property type="evidence" value="ECO:0007669"/>
    <property type="project" value="TreeGrafter"/>
</dbReference>
<dbReference type="AlphaFoldDB" id="A0AAN9YQA3"/>
<evidence type="ECO:0000313" key="9">
    <source>
        <dbReference type="EMBL" id="KAK7753306.1"/>
    </source>
</evidence>
<keyword evidence="6" id="KW-0324">Glycolysis</keyword>
<evidence type="ECO:0000256" key="5">
    <source>
        <dbReference type="ARBA" id="ARBA00022840"/>
    </source>
</evidence>
<dbReference type="Pfam" id="PF03727">
    <property type="entry name" value="Hexokinase_2"/>
    <property type="match status" value="1"/>
</dbReference>
<dbReference type="Pfam" id="PF00349">
    <property type="entry name" value="Hexokinase_1"/>
    <property type="match status" value="1"/>
</dbReference>
<dbReference type="GO" id="GO:0001678">
    <property type="term" value="P:intracellular glucose homeostasis"/>
    <property type="evidence" value="ECO:0007669"/>
    <property type="project" value="InterPro"/>
</dbReference>
<dbReference type="PANTHER" id="PTHR19443">
    <property type="entry name" value="HEXOKINASE"/>
    <property type="match status" value="1"/>
</dbReference>
<evidence type="ECO:0000259" key="8">
    <source>
        <dbReference type="Pfam" id="PF03727"/>
    </source>
</evidence>
<organism evidence="9 10">
    <name type="scientific">Diatrype stigma</name>
    <dbReference type="NCBI Taxonomy" id="117547"/>
    <lineage>
        <taxon>Eukaryota</taxon>
        <taxon>Fungi</taxon>
        <taxon>Dikarya</taxon>
        <taxon>Ascomycota</taxon>
        <taxon>Pezizomycotina</taxon>
        <taxon>Sordariomycetes</taxon>
        <taxon>Xylariomycetidae</taxon>
        <taxon>Xylariales</taxon>
        <taxon>Diatrypaceae</taxon>
        <taxon>Diatrype</taxon>
    </lineage>
</organism>
<keyword evidence="3 6" id="KW-0547">Nucleotide-binding</keyword>
<evidence type="ECO:0000256" key="1">
    <source>
        <dbReference type="ARBA" id="ARBA00009225"/>
    </source>
</evidence>
<dbReference type="GO" id="GO:0006096">
    <property type="term" value="P:glycolytic process"/>
    <property type="evidence" value="ECO:0007669"/>
    <property type="project" value="UniProtKB-KW"/>
</dbReference>
<dbReference type="GO" id="GO:0006013">
    <property type="term" value="P:mannose metabolic process"/>
    <property type="evidence" value="ECO:0007669"/>
    <property type="project" value="TreeGrafter"/>
</dbReference>
<keyword evidence="2 6" id="KW-0808">Transferase</keyword>
<dbReference type="InterPro" id="IPR022673">
    <property type="entry name" value="Hexokinase_C"/>
</dbReference>
<dbReference type="GO" id="GO:0005829">
    <property type="term" value="C:cytosol"/>
    <property type="evidence" value="ECO:0007669"/>
    <property type="project" value="TreeGrafter"/>
</dbReference>
<feature type="domain" description="Hexokinase N-terminal" evidence="7">
    <location>
        <begin position="2"/>
        <end position="217"/>
    </location>
</feature>
<dbReference type="PANTHER" id="PTHR19443:SF29">
    <property type="entry name" value="PHOSPHOTRANSFERASE"/>
    <property type="match status" value="1"/>
</dbReference>
<feature type="domain" description="Hexokinase C-terminal" evidence="8">
    <location>
        <begin position="229"/>
        <end position="508"/>
    </location>
</feature>
<dbReference type="GO" id="GO:0005536">
    <property type="term" value="F:D-glucose binding"/>
    <property type="evidence" value="ECO:0007669"/>
    <property type="project" value="InterPro"/>
</dbReference>
<dbReference type="GO" id="GO:0005739">
    <property type="term" value="C:mitochondrion"/>
    <property type="evidence" value="ECO:0007669"/>
    <property type="project" value="TreeGrafter"/>
</dbReference>
<evidence type="ECO:0000259" key="7">
    <source>
        <dbReference type="Pfam" id="PF00349"/>
    </source>
</evidence>
<protein>
    <recommendedName>
        <fullName evidence="6">Phosphotransferase</fullName>
        <ecNumber evidence="6">2.7.1.-</ecNumber>
    </recommendedName>
</protein>
<dbReference type="Gene3D" id="3.30.420.40">
    <property type="match status" value="1"/>
</dbReference>
<dbReference type="PRINTS" id="PR00475">
    <property type="entry name" value="HEXOKINASE"/>
</dbReference>
<dbReference type="GO" id="GO:0005524">
    <property type="term" value="F:ATP binding"/>
    <property type="evidence" value="ECO:0007669"/>
    <property type="project" value="UniProtKB-UniRule"/>
</dbReference>
<dbReference type="SUPFAM" id="SSF53067">
    <property type="entry name" value="Actin-like ATPase domain"/>
    <property type="match status" value="2"/>
</dbReference>
<evidence type="ECO:0000256" key="6">
    <source>
        <dbReference type="RuleBase" id="RU362007"/>
    </source>
</evidence>
<dbReference type="CDD" id="cd24000">
    <property type="entry name" value="ASKHA_NBD_HK"/>
    <property type="match status" value="1"/>
</dbReference>
<dbReference type="InterPro" id="IPR001312">
    <property type="entry name" value="Hexokinase"/>
</dbReference>
<gene>
    <name evidence="9" type="ORF">SLS62_004825</name>
</gene>
<reference evidence="9 10" key="1">
    <citation type="submission" date="2024-02" db="EMBL/GenBank/DDBJ databases">
        <title>De novo assembly and annotation of 12 fungi associated with fruit tree decline syndrome in Ontario, Canada.</title>
        <authorList>
            <person name="Sulman M."/>
            <person name="Ellouze W."/>
            <person name="Ilyukhin E."/>
        </authorList>
    </citation>
    <scope>NUCLEOTIDE SEQUENCE [LARGE SCALE GENOMIC DNA]</scope>
    <source>
        <strain evidence="9 10">M11/M66-122</strain>
    </source>
</reference>
<dbReference type="GO" id="GO:0006006">
    <property type="term" value="P:glucose metabolic process"/>
    <property type="evidence" value="ECO:0007669"/>
    <property type="project" value="TreeGrafter"/>
</dbReference>
<comment type="caution">
    <text evidence="9">The sequence shown here is derived from an EMBL/GenBank/DDBJ whole genome shotgun (WGS) entry which is preliminary data.</text>
</comment>
<comment type="similarity">
    <text evidence="1 6">Belongs to the hexokinase family.</text>
</comment>
<evidence type="ECO:0000313" key="10">
    <source>
        <dbReference type="Proteomes" id="UP001320420"/>
    </source>
</evidence>
<keyword evidence="5 6" id="KW-0067">ATP-binding</keyword>
<dbReference type="GO" id="GO:0019158">
    <property type="term" value="F:mannokinase activity"/>
    <property type="evidence" value="ECO:0007669"/>
    <property type="project" value="TreeGrafter"/>
</dbReference>
<keyword evidence="4 6" id="KW-0418">Kinase</keyword>
<sequence length="519" mass="56871">MADFLRPLHMDAEVAVALTRKFHQTFQRLAAESMEQFLPTPIAESILRPQAGQEKGRFLAMDIGGTNLRVDFIELLGGDEYAFKLNQTNDKSQSRVRQVFEKSWPISEDLKSQHAQELFSWIGSCIAEVVREGCEILELPRDIPLPIGVTFSFPMQQNTISEATLMSMGKGFVVSSKLDLATYLVNGYENEKGPDLPPIKVTAILNDSVATLVSFIYQSQEDETHKAVMGLICGTGSNATIPLPKRILGRDKLPEKVRGLNGDPIEDLKIAVNTEWSINGTAPALRQLDLISKWDVQLDAAGEKPGFQPLEYMTAGRYLGELGRLILLDYLQSRVNYTEEVLPTKLLQRFGLTTTFLSHFRPPRASLLLQKLESEFPPSTAKSPFQWSEDIAMALYDIAKAIEVRAAGIVAAGVIGLLACAEEIPLSRHPLQDTTNVSAPTREPGDEAVVLSVGYTGGCISHFQDYLADCQDFMDSILQAEFGEGRSPVQVVLSPCHDGGIVGAGVLCGAAMQAASRDI</sequence>